<evidence type="ECO:0000256" key="14">
    <source>
        <dbReference type="SAM" id="Phobius"/>
    </source>
</evidence>
<evidence type="ECO:0000256" key="5">
    <source>
        <dbReference type="ARBA" id="ARBA00022692"/>
    </source>
</evidence>
<comment type="similarity">
    <text evidence="2">Belongs to the Tom22 family.</text>
</comment>
<evidence type="ECO:0000256" key="8">
    <source>
        <dbReference type="ARBA" id="ARBA00022989"/>
    </source>
</evidence>
<accession>A0A6J1S9R0</accession>
<keyword evidence="9" id="KW-0811">Translocation</keyword>
<keyword evidence="10" id="KW-0496">Mitochondrion</keyword>
<evidence type="ECO:0000256" key="1">
    <source>
        <dbReference type="ARBA" id="ARBA00004572"/>
    </source>
</evidence>
<dbReference type="RefSeq" id="XP_026276000.1">
    <property type="nucleotide sequence ID" value="XM_026420215.2"/>
</dbReference>
<dbReference type="InterPro" id="IPR005683">
    <property type="entry name" value="Tom22"/>
</dbReference>
<dbReference type="Proteomes" id="UP000504606">
    <property type="component" value="Unplaced"/>
</dbReference>
<feature type="region of interest" description="Disordered" evidence="13">
    <location>
        <begin position="1"/>
        <end position="41"/>
    </location>
</feature>
<evidence type="ECO:0000256" key="13">
    <source>
        <dbReference type="SAM" id="MobiDB-lite"/>
    </source>
</evidence>
<dbReference type="KEGG" id="foc:113204858"/>
<evidence type="ECO:0000256" key="3">
    <source>
        <dbReference type="ARBA" id="ARBA00016229"/>
    </source>
</evidence>
<dbReference type="Pfam" id="PF04281">
    <property type="entry name" value="Tom22"/>
    <property type="match status" value="1"/>
</dbReference>
<evidence type="ECO:0000256" key="2">
    <source>
        <dbReference type="ARBA" id="ARBA00009874"/>
    </source>
</evidence>
<name>A0A6J1S9R0_FRAOC</name>
<keyword evidence="8 14" id="KW-1133">Transmembrane helix</keyword>
<sequence>MAPGEDLDLDSGVESLPVSSKDMTPEKPKALPELEDDDDDDIDETLAERLWGLTEMFPESLRNATYSLAANAVDGTKGLYSFSRSAFWVLFSSSLILFAPVLLEVERAQMEEQQRNQTKQVLLGPNSAMAMGPQR</sequence>
<keyword evidence="7" id="KW-0653">Protein transport</keyword>
<evidence type="ECO:0000256" key="11">
    <source>
        <dbReference type="ARBA" id="ARBA00023136"/>
    </source>
</evidence>
<keyword evidence="4" id="KW-0813">Transport</keyword>
<dbReference type="PANTHER" id="PTHR12504:SF0">
    <property type="entry name" value="MITOCHONDRIAL IMPORT RECEPTOR SUBUNIT TOM22 HOMOLOG"/>
    <property type="match status" value="1"/>
</dbReference>
<protein>
    <recommendedName>
        <fullName evidence="3">Mitochondrial import receptor subunit TOM22 homolog</fullName>
    </recommendedName>
</protein>
<keyword evidence="12 16" id="KW-0675">Receptor</keyword>
<feature type="compositionally biased region" description="Basic and acidic residues" evidence="13">
    <location>
        <begin position="23"/>
        <end position="32"/>
    </location>
</feature>
<feature type="transmembrane region" description="Helical" evidence="14">
    <location>
        <begin position="86"/>
        <end position="105"/>
    </location>
</feature>
<proteinExistence type="inferred from homology"/>
<feature type="region of interest" description="Disordered" evidence="13">
    <location>
        <begin position="114"/>
        <end position="135"/>
    </location>
</feature>
<reference evidence="16" key="1">
    <citation type="submission" date="2025-08" db="UniProtKB">
        <authorList>
            <consortium name="RefSeq"/>
        </authorList>
    </citation>
    <scope>IDENTIFICATION</scope>
    <source>
        <tissue evidence="16">Whole organism</tissue>
    </source>
</reference>
<evidence type="ECO:0000313" key="16">
    <source>
        <dbReference type="RefSeq" id="XP_026276000.1"/>
    </source>
</evidence>
<evidence type="ECO:0000256" key="6">
    <source>
        <dbReference type="ARBA" id="ARBA00022787"/>
    </source>
</evidence>
<evidence type="ECO:0000256" key="4">
    <source>
        <dbReference type="ARBA" id="ARBA00022448"/>
    </source>
</evidence>
<dbReference type="PANTHER" id="PTHR12504">
    <property type="entry name" value="MITOCHONDRIAL IMPORT RECEPTOR SUBUNIT TOM22"/>
    <property type="match status" value="1"/>
</dbReference>
<dbReference type="GO" id="GO:0006886">
    <property type="term" value="P:intracellular protein transport"/>
    <property type="evidence" value="ECO:0007669"/>
    <property type="project" value="InterPro"/>
</dbReference>
<organism evidence="15 16">
    <name type="scientific">Frankliniella occidentalis</name>
    <name type="common">Western flower thrips</name>
    <name type="synonym">Euthrips occidentalis</name>
    <dbReference type="NCBI Taxonomy" id="133901"/>
    <lineage>
        <taxon>Eukaryota</taxon>
        <taxon>Metazoa</taxon>
        <taxon>Ecdysozoa</taxon>
        <taxon>Arthropoda</taxon>
        <taxon>Hexapoda</taxon>
        <taxon>Insecta</taxon>
        <taxon>Pterygota</taxon>
        <taxon>Neoptera</taxon>
        <taxon>Paraneoptera</taxon>
        <taxon>Thysanoptera</taxon>
        <taxon>Terebrantia</taxon>
        <taxon>Thripoidea</taxon>
        <taxon>Thripidae</taxon>
        <taxon>Frankliniella</taxon>
    </lineage>
</organism>
<dbReference type="GO" id="GO:0005741">
    <property type="term" value="C:mitochondrial outer membrane"/>
    <property type="evidence" value="ECO:0007669"/>
    <property type="project" value="UniProtKB-SubCell"/>
</dbReference>
<dbReference type="CDD" id="cd22884">
    <property type="entry name" value="TOM22"/>
    <property type="match status" value="1"/>
</dbReference>
<feature type="compositionally biased region" description="Acidic residues" evidence="13">
    <location>
        <begin position="1"/>
        <end position="11"/>
    </location>
</feature>
<evidence type="ECO:0000256" key="9">
    <source>
        <dbReference type="ARBA" id="ARBA00023010"/>
    </source>
</evidence>
<gene>
    <name evidence="16" type="primary">LOC113204858</name>
</gene>
<keyword evidence="6" id="KW-1000">Mitochondrion outer membrane</keyword>
<dbReference type="OrthoDB" id="10016939at2759"/>
<dbReference type="AlphaFoldDB" id="A0A6J1S9R0"/>
<keyword evidence="11 14" id="KW-0472">Membrane</keyword>
<keyword evidence="15" id="KW-1185">Reference proteome</keyword>
<evidence type="ECO:0000256" key="12">
    <source>
        <dbReference type="ARBA" id="ARBA00023170"/>
    </source>
</evidence>
<evidence type="ECO:0000256" key="7">
    <source>
        <dbReference type="ARBA" id="ARBA00022927"/>
    </source>
</evidence>
<evidence type="ECO:0000256" key="10">
    <source>
        <dbReference type="ARBA" id="ARBA00023128"/>
    </source>
</evidence>
<comment type="subcellular location">
    <subcellularLocation>
        <location evidence="1">Mitochondrion outer membrane</location>
        <topology evidence="1">Single-pass membrane protein</topology>
    </subcellularLocation>
</comment>
<dbReference type="GeneID" id="113204858"/>
<evidence type="ECO:0000313" key="15">
    <source>
        <dbReference type="Proteomes" id="UP000504606"/>
    </source>
</evidence>
<dbReference type="CTD" id="38459"/>
<keyword evidence="5 14" id="KW-0812">Transmembrane</keyword>